<accession>A0A1G5ISW5</accession>
<dbReference type="RefSeq" id="WP_091543895.1">
    <property type="nucleotide sequence ID" value="NZ_FMUS01000016.1"/>
</dbReference>
<gene>
    <name evidence="2" type="ORF">SAMN03080606_02502</name>
</gene>
<dbReference type="OrthoDB" id="9812921at2"/>
<dbReference type="PRINTS" id="PR00111">
    <property type="entry name" value="ABHYDROLASE"/>
</dbReference>
<keyword evidence="3" id="KW-1185">Reference proteome</keyword>
<organism evidence="2 3">
    <name type="scientific">Alkaliphilus peptidifermentans DSM 18978</name>
    <dbReference type="NCBI Taxonomy" id="1120976"/>
    <lineage>
        <taxon>Bacteria</taxon>
        <taxon>Bacillati</taxon>
        <taxon>Bacillota</taxon>
        <taxon>Clostridia</taxon>
        <taxon>Peptostreptococcales</taxon>
        <taxon>Natronincolaceae</taxon>
        <taxon>Alkaliphilus</taxon>
    </lineage>
</organism>
<dbReference type="Gene3D" id="3.40.50.1820">
    <property type="entry name" value="alpha/beta hydrolase"/>
    <property type="match status" value="1"/>
</dbReference>
<evidence type="ECO:0000313" key="3">
    <source>
        <dbReference type="Proteomes" id="UP000198636"/>
    </source>
</evidence>
<feature type="domain" description="AB hydrolase-1" evidence="1">
    <location>
        <begin position="134"/>
        <end position="336"/>
    </location>
</feature>
<dbReference type="InterPro" id="IPR029058">
    <property type="entry name" value="AB_hydrolase_fold"/>
</dbReference>
<dbReference type="Gene3D" id="1.20.1440.110">
    <property type="entry name" value="acylaminoacyl peptidase"/>
    <property type="match status" value="1"/>
</dbReference>
<name>A0A1G5ISW5_9FIRM</name>
<reference evidence="2 3" key="1">
    <citation type="submission" date="2016-10" db="EMBL/GenBank/DDBJ databases">
        <authorList>
            <person name="de Groot N.N."/>
        </authorList>
    </citation>
    <scope>NUCLEOTIDE SEQUENCE [LARGE SCALE GENOMIC DNA]</scope>
    <source>
        <strain evidence="2 3">DSM 18978</strain>
    </source>
</reference>
<dbReference type="SUPFAM" id="SSF53474">
    <property type="entry name" value="alpha/beta-Hydrolases"/>
    <property type="match status" value="1"/>
</dbReference>
<dbReference type="Proteomes" id="UP000198636">
    <property type="component" value="Unassembled WGS sequence"/>
</dbReference>
<dbReference type="InterPro" id="IPR000073">
    <property type="entry name" value="AB_hydrolase_1"/>
</dbReference>
<dbReference type="EMBL" id="FMUS01000016">
    <property type="protein sequence ID" value="SCY79143.1"/>
    <property type="molecule type" value="Genomic_DNA"/>
</dbReference>
<proteinExistence type="predicted"/>
<evidence type="ECO:0000259" key="1">
    <source>
        <dbReference type="Pfam" id="PF00561"/>
    </source>
</evidence>
<evidence type="ECO:0000313" key="2">
    <source>
        <dbReference type="EMBL" id="SCY79143.1"/>
    </source>
</evidence>
<dbReference type="STRING" id="1120976.SAMN03080606_02502"/>
<dbReference type="AlphaFoldDB" id="A0A1G5ISW5"/>
<protein>
    <submittedName>
        <fullName evidence="2">Lysophospholipase, alpha-beta hydrolase superfamily</fullName>
    </submittedName>
</protein>
<sequence length="384" mass="44953">MAYRLINKIPQFNFQINRVLTYGEIGCNEDEVIEATSKIESLQEWYEAWTFIAERAEKENRFFHAAYYYRMAEFFLKKTDLKKLDIYNLCIKNYYKAFDAYRLQYERYDVPYGDGSLNCLRITASEEKAIVLVCGGYDSFIEEFVINVNKLTQFGYTVILFEGPGQGRSLEQKLHFIHNWEVPTRAVLDYFNINNCAMIGISWGGYLALRSAAFEKRISATIAYNIMYDGYDVMTNIFPPLIKKIINLLYRFNQKNALNMFTDKIRRKSIIADWALSQGMYITGTNNTFEFYKEISKHTLKNICNKIDQKVLLTAGEKDHYIPLTHFEQLKNQLFNAKLLTCRLFTESEGGEQHCQVGNHLLAVDTIINWLDNYFDQNQSDKNL</sequence>
<dbReference type="Pfam" id="PF00561">
    <property type="entry name" value="Abhydrolase_1"/>
    <property type="match status" value="1"/>
</dbReference>
<dbReference type="GO" id="GO:0016787">
    <property type="term" value="F:hydrolase activity"/>
    <property type="evidence" value="ECO:0007669"/>
    <property type="project" value="UniProtKB-KW"/>
</dbReference>
<keyword evidence="2" id="KW-0378">Hydrolase</keyword>